<comment type="similarity">
    <text evidence="1">Belongs to the aldehyde dehydrogenase family.</text>
</comment>
<dbReference type="Gene3D" id="3.40.605.10">
    <property type="entry name" value="Aldehyde Dehydrogenase, Chain A, domain 1"/>
    <property type="match status" value="1"/>
</dbReference>
<evidence type="ECO:0000313" key="4">
    <source>
        <dbReference type="EMBL" id="KHT62538.1"/>
    </source>
</evidence>
<name>A0A0B9G1D0_9GAMM</name>
<dbReference type="RefSeq" id="WP_039464981.1">
    <property type="nucleotide sequence ID" value="NZ_JWLZ01000176.1"/>
</dbReference>
<dbReference type="EMBL" id="JWLZ01000176">
    <property type="protein sequence ID" value="KHT62538.1"/>
    <property type="molecule type" value="Genomic_DNA"/>
</dbReference>
<evidence type="ECO:0000259" key="3">
    <source>
        <dbReference type="Pfam" id="PF00171"/>
    </source>
</evidence>
<dbReference type="InterPro" id="IPR016162">
    <property type="entry name" value="Ald_DH_N"/>
</dbReference>
<proteinExistence type="inferred from homology"/>
<dbReference type="GO" id="GO:0016620">
    <property type="term" value="F:oxidoreductase activity, acting on the aldehyde or oxo group of donors, NAD or NADP as acceptor"/>
    <property type="evidence" value="ECO:0007669"/>
    <property type="project" value="InterPro"/>
</dbReference>
<dbReference type="PANTHER" id="PTHR11699">
    <property type="entry name" value="ALDEHYDE DEHYDROGENASE-RELATED"/>
    <property type="match status" value="1"/>
</dbReference>
<dbReference type="InterPro" id="IPR015590">
    <property type="entry name" value="Aldehyde_DH_dom"/>
</dbReference>
<dbReference type="AlphaFoldDB" id="A0A0B9G1D0"/>
<sequence length="492" mass="52590">MTIQALDTKTLAFLEPSAVPFLVNGQWVNNEQTIAIENPATGARIAEVSLAGQKDTEDAVLAADAAFPLWSKAEVAFRSEKLRKLAQLIERDSQVLADLECIDVGKPVAAAMGFDVPFAAQCFEYFAQVAQEAEYEVDLGLSVTDSKTVKRPYGVAGFIFPWNFPLTLCAWGIAPALAAGNTVVIKPASETPLSTLYLGKLIEEAGFPAGTVNILPGKGSVVGEALTSHPKIKLMSFTGSTEVGRHIGEVCGRNLVPAKLELGGKGAAVVCQDADIEHAVEGLCGAISLNAGQVCCTASRWYIHESIYDEFVAKAKATLEAVVVDNGLKARSQMGPMCTQRQMAKVLQCIAEAQAHGAEVVTGGQRLMAGELEKGYFIQPTLLAGSDDNPWAQEEIFGPVAFLLKFSDEEEVVERANRNPYGLSNSVWTQDSDKALWIAAELVAGNSWINAHNVFEYGLHYGACNQSGCGGGVNSKATFEGYLRHQSVAAIR</sequence>
<evidence type="ECO:0000313" key="5">
    <source>
        <dbReference type="Proteomes" id="UP000031278"/>
    </source>
</evidence>
<dbReference type="Proteomes" id="UP000031278">
    <property type="component" value="Unassembled WGS sequence"/>
</dbReference>
<dbReference type="FunFam" id="3.40.309.10:FF:000009">
    <property type="entry name" value="Aldehyde dehydrogenase A"/>
    <property type="match status" value="1"/>
</dbReference>
<organism evidence="4 5">
    <name type="scientific">Photobacterium gaetbulicola</name>
    <dbReference type="NCBI Taxonomy" id="1295392"/>
    <lineage>
        <taxon>Bacteria</taxon>
        <taxon>Pseudomonadati</taxon>
        <taxon>Pseudomonadota</taxon>
        <taxon>Gammaproteobacteria</taxon>
        <taxon>Vibrionales</taxon>
        <taxon>Vibrionaceae</taxon>
        <taxon>Photobacterium</taxon>
    </lineage>
</organism>
<accession>A0A0B9G1D0</accession>
<comment type="caution">
    <text evidence="4">The sequence shown here is derived from an EMBL/GenBank/DDBJ whole genome shotgun (WGS) entry which is preliminary data.</text>
</comment>
<evidence type="ECO:0000256" key="1">
    <source>
        <dbReference type="ARBA" id="ARBA00009986"/>
    </source>
</evidence>
<dbReference type="SUPFAM" id="SSF53720">
    <property type="entry name" value="ALDH-like"/>
    <property type="match status" value="1"/>
</dbReference>
<reference evidence="4 5" key="1">
    <citation type="submission" date="2014-12" db="EMBL/GenBank/DDBJ databases">
        <title>Genome sequencing of Photobacterium gaetbulicola AD005a.</title>
        <authorList>
            <person name="Adrian T.G.S."/>
            <person name="Chan K.G."/>
        </authorList>
    </citation>
    <scope>NUCLEOTIDE SEQUENCE [LARGE SCALE GENOMIC DNA]</scope>
    <source>
        <strain evidence="4 5">AD005a</strain>
    </source>
</reference>
<dbReference type="FunFam" id="3.40.605.10:FF:000007">
    <property type="entry name" value="NAD/NADP-dependent betaine aldehyde dehydrogenase"/>
    <property type="match status" value="1"/>
</dbReference>
<feature type="domain" description="Aldehyde dehydrogenase" evidence="3">
    <location>
        <begin position="27"/>
        <end position="488"/>
    </location>
</feature>
<protein>
    <submittedName>
        <fullName evidence="4">Aldehyde dehydrogenase</fullName>
    </submittedName>
</protein>
<keyword evidence="2" id="KW-0560">Oxidoreductase</keyword>
<gene>
    <name evidence="4" type="ORF">RJ45_17145</name>
</gene>
<dbReference type="Gene3D" id="3.40.309.10">
    <property type="entry name" value="Aldehyde Dehydrogenase, Chain A, domain 2"/>
    <property type="match status" value="1"/>
</dbReference>
<dbReference type="InterPro" id="IPR016161">
    <property type="entry name" value="Ald_DH/histidinol_DH"/>
</dbReference>
<dbReference type="Pfam" id="PF00171">
    <property type="entry name" value="Aldedh"/>
    <property type="match status" value="1"/>
</dbReference>
<dbReference type="InterPro" id="IPR016163">
    <property type="entry name" value="Ald_DH_C"/>
</dbReference>
<evidence type="ECO:0000256" key="2">
    <source>
        <dbReference type="ARBA" id="ARBA00023002"/>
    </source>
</evidence>